<sequence>MAEKVEQNELPTCPWYRLCDVEKHRCCTSAWIVINNKVYDVTAFLAEHPGGEEILLEQAGCDCTKIFDSIGHSLDAHLVAEKYVIGELHPVSDLFILTCNRMEQQ</sequence>
<evidence type="ECO:0000259" key="15">
    <source>
        <dbReference type="PROSITE" id="PS50255"/>
    </source>
</evidence>
<dbReference type="Gene3D" id="3.10.120.10">
    <property type="entry name" value="Cytochrome b5-like heme/steroid binding domain"/>
    <property type="match status" value="1"/>
</dbReference>
<dbReference type="Ensembl" id="ENSEBUT00000018623.1">
    <property type="protein sequence ID" value="ENSEBUP00000018047.1"/>
    <property type="gene ID" value="ENSEBUG00000011273.1"/>
</dbReference>
<evidence type="ECO:0000256" key="13">
    <source>
        <dbReference type="ARBA" id="ARBA00039806"/>
    </source>
</evidence>
<dbReference type="GO" id="GO:0020037">
    <property type="term" value="F:heme binding"/>
    <property type="evidence" value="ECO:0007669"/>
    <property type="project" value="UniProtKB-UniRule"/>
</dbReference>
<evidence type="ECO:0000256" key="8">
    <source>
        <dbReference type="ARBA" id="ARBA00022982"/>
    </source>
</evidence>
<protein>
    <recommendedName>
        <fullName evidence="13">Cytochrome b5</fullName>
    </recommendedName>
</protein>
<keyword evidence="6" id="KW-0256">Endoplasmic reticulum</keyword>
<evidence type="ECO:0000256" key="9">
    <source>
        <dbReference type="ARBA" id="ARBA00023004"/>
    </source>
</evidence>
<reference evidence="16" key="2">
    <citation type="submission" date="2025-09" db="UniProtKB">
        <authorList>
            <consortium name="Ensembl"/>
        </authorList>
    </citation>
    <scope>IDENTIFICATION</scope>
</reference>
<dbReference type="InterPro" id="IPR001199">
    <property type="entry name" value="Cyt_B5-like_heme/steroid-bd"/>
</dbReference>
<evidence type="ECO:0000256" key="12">
    <source>
        <dbReference type="ARBA" id="ARBA00038168"/>
    </source>
</evidence>
<dbReference type="PROSITE" id="PS00191">
    <property type="entry name" value="CYTOCHROME_B5_1"/>
    <property type="match status" value="1"/>
</dbReference>
<dbReference type="GeneTree" id="ENSGT00940000155584"/>
<dbReference type="OMA" id="PVGCREI"/>
<dbReference type="GO" id="GO:0046872">
    <property type="term" value="F:metal ion binding"/>
    <property type="evidence" value="ECO:0007669"/>
    <property type="project" value="UniProtKB-UniRule"/>
</dbReference>
<evidence type="ECO:0000256" key="6">
    <source>
        <dbReference type="ARBA" id="ARBA00022824"/>
    </source>
</evidence>
<keyword evidence="8" id="KW-0249">Electron transport</keyword>
<evidence type="ECO:0000256" key="5">
    <source>
        <dbReference type="ARBA" id="ARBA00022723"/>
    </source>
</evidence>
<evidence type="ECO:0000256" key="3">
    <source>
        <dbReference type="ARBA" id="ARBA00022617"/>
    </source>
</evidence>
<comment type="similarity">
    <text evidence="12 14">Belongs to the cytochrome b5 family.</text>
</comment>
<evidence type="ECO:0000256" key="2">
    <source>
        <dbReference type="ARBA" id="ARBA00022448"/>
    </source>
</evidence>
<evidence type="ECO:0000256" key="1">
    <source>
        <dbReference type="ARBA" id="ARBA00004131"/>
    </source>
</evidence>
<evidence type="ECO:0000256" key="7">
    <source>
        <dbReference type="ARBA" id="ARBA00022848"/>
    </source>
</evidence>
<proteinExistence type="inferred from homology"/>
<dbReference type="PANTHER" id="PTHR19359">
    <property type="entry name" value="CYTOCHROME B5"/>
    <property type="match status" value="1"/>
</dbReference>
<dbReference type="AlphaFoldDB" id="A0A8C4QQT0"/>
<dbReference type="Pfam" id="PF00173">
    <property type="entry name" value="Cyt-b5"/>
    <property type="match status" value="1"/>
</dbReference>
<evidence type="ECO:0000256" key="4">
    <source>
        <dbReference type="ARBA" id="ARBA00022692"/>
    </source>
</evidence>
<dbReference type="PRINTS" id="PR00363">
    <property type="entry name" value="CYTOCHROMEB5"/>
</dbReference>
<evidence type="ECO:0000256" key="14">
    <source>
        <dbReference type="RuleBase" id="RU362121"/>
    </source>
</evidence>
<keyword evidence="3 14" id="KW-0349">Heme</keyword>
<dbReference type="InterPro" id="IPR018506">
    <property type="entry name" value="Cyt_B5_heme-BS"/>
</dbReference>
<comment type="subcellular location">
    <subcellularLocation>
        <location evidence="1">Endoplasmic reticulum membrane</location>
        <topology evidence="1">Single-pass membrane protein</topology>
        <orientation evidence="1">Cytoplasmic side</orientation>
    </subcellularLocation>
    <subcellularLocation>
        <location evidence="11">Microsome membrane</location>
        <topology evidence="11">Single-pass membrane protein</topology>
        <orientation evidence="11">Cytoplasmic side</orientation>
    </subcellularLocation>
</comment>
<dbReference type="InterPro" id="IPR050668">
    <property type="entry name" value="Cytochrome_b5"/>
</dbReference>
<keyword evidence="2" id="KW-0813">Transport</keyword>
<name>A0A8C4QQT0_EPTBU</name>
<reference evidence="16" key="1">
    <citation type="submission" date="2025-08" db="UniProtKB">
        <authorList>
            <consortium name="Ensembl"/>
        </authorList>
    </citation>
    <scope>IDENTIFICATION</scope>
</reference>
<dbReference type="PROSITE" id="PS50255">
    <property type="entry name" value="CYTOCHROME_B5_2"/>
    <property type="match status" value="1"/>
</dbReference>
<dbReference type="PANTHER" id="PTHR19359:SF150">
    <property type="entry name" value="CYTOCHROME B5"/>
    <property type="match status" value="1"/>
</dbReference>
<keyword evidence="4" id="KW-0812">Transmembrane</keyword>
<dbReference type="SMART" id="SM01117">
    <property type="entry name" value="Cyt-b5"/>
    <property type="match status" value="1"/>
</dbReference>
<dbReference type="FunFam" id="3.10.120.10:FF:000002">
    <property type="entry name" value="Cytochrome b5 type B"/>
    <property type="match status" value="1"/>
</dbReference>
<evidence type="ECO:0000313" key="16">
    <source>
        <dbReference type="Ensembl" id="ENSEBUP00000018047.1"/>
    </source>
</evidence>
<evidence type="ECO:0000313" key="17">
    <source>
        <dbReference type="Proteomes" id="UP000694388"/>
    </source>
</evidence>
<keyword evidence="9 14" id="KW-0408">Iron</keyword>
<evidence type="ECO:0000256" key="10">
    <source>
        <dbReference type="ARBA" id="ARBA00023136"/>
    </source>
</evidence>
<keyword evidence="5 14" id="KW-0479">Metal-binding</keyword>
<dbReference type="InterPro" id="IPR036400">
    <property type="entry name" value="Cyt_B5-like_heme/steroid_sf"/>
</dbReference>
<feature type="domain" description="Cytochrome b5 heme-binding" evidence="15">
    <location>
        <begin position="13"/>
        <end position="89"/>
    </location>
</feature>
<dbReference type="GO" id="GO:0005789">
    <property type="term" value="C:endoplasmic reticulum membrane"/>
    <property type="evidence" value="ECO:0007669"/>
    <property type="project" value="UniProtKB-SubCell"/>
</dbReference>
<dbReference type="Proteomes" id="UP000694388">
    <property type="component" value="Unplaced"/>
</dbReference>
<keyword evidence="7" id="KW-0492">Microsome</keyword>
<organism evidence="16 17">
    <name type="scientific">Eptatretus burgeri</name>
    <name type="common">Inshore hagfish</name>
    <dbReference type="NCBI Taxonomy" id="7764"/>
    <lineage>
        <taxon>Eukaryota</taxon>
        <taxon>Metazoa</taxon>
        <taxon>Chordata</taxon>
        <taxon>Craniata</taxon>
        <taxon>Vertebrata</taxon>
        <taxon>Cyclostomata</taxon>
        <taxon>Myxini</taxon>
        <taxon>Myxiniformes</taxon>
        <taxon>Myxinidae</taxon>
        <taxon>Eptatretinae</taxon>
        <taxon>Eptatretus</taxon>
    </lineage>
</organism>
<keyword evidence="10" id="KW-0472">Membrane</keyword>
<accession>A0A8C4QQT0</accession>
<dbReference type="SUPFAM" id="SSF55856">
    <property type="entry name" value="Cytochrome b5-like heme/steroid binding domain"/>
    <property type="match status" value="1"/>
</dbReference>
<keyword evidence="17" id="KW-1185">Reference proteome</keyword>
<evidence type="ECO:0000256" key="11">
    <source>
        <dbReference type="ARBA" id="ARBA00037877"/>
    </source>
</evidence>